<dbReference type="Gene3D" id="1.25.10.10">
    <property type="entry name" value="Leucine-rich Repeat Variant"/>
    <property type="match status" value="1"/>
</dbReference>
<feature type="compositionally biased region" description="Polar residues" evidence="1">
    <location>
        <begin position="15"/>
        <end position="45"/>
    </location>
</feature>
<accession>A0AAN8PT37</accession>
<dbReference type="SUPFAM" id="SSF48371">
    <property type="entry name" value="ARM repeat"/>
    <property type="match status" value="1"/>
</dbReference>
<evidence type="ECO:0000256" key="1">
    <source>
        <dbReference type="SAM" id="MobiDB-lite"/>
    </source>
</evidence>
<dbReference type="AlphaFoldDB" id="A0AAN8PT37"/>
<dbReference type="PANTHER" id="PTHR21567">
    <property type="entry name" value="CLASP"/>
    <property type="match status" value="1"/>
</dbReference>
<dbReference type="InterPro" id="IPR011989">
    <property type="entry name" value="ARM-like"/>
</dbReference>
<evidence type="ECO:0008006" key="4">
    <source>
        <dbReference type="Google" id="ProtNLM"/>
    </source>
</evidence>
<dbReference type="GO" id="GO:0005881">
    <property type="term" value="C:cytoplasmic microtubule"/>
    <property type="evidence" value="ECO:0007669"/>
    <property type="project" value="TreeGrafter"/>
</dbReference>
<evidence type="ECO:0000313" key="2">
    <source>
        <dbReference type="EMBL" id="KAK6618436.1"/>
    </source>
</evidence>
<dbReference type="Proteomes" id="UP001372834">
    <property type="component" value="Unassembled WGS sequence"/>
</dbReference>
<proteinExistence type="predicted"/>
<protein>
    <recommendedName>
        <fullName evidence="4">TOG domain-containing protein</fullName>
    </recommendedName>
</protein>
<name>A0AAN8PT37_POLSC</name>
<feature type="region of interest" description="Disordered" evidence="1">
    <location>
        <begin position="1"/>
        <end position="61"/>
    </location>
</feature>
<dbReference type="InterPro" id="IPR016024">
    <property type="entry name" value="ARM-type_fold"/>
</dbReference>
<sequence>MKTHKQNPVPKVMKSKSSVDAVSLKKPSSTRKQPTERSATSQVPKKSSETKRCAQRFSTPKSEVAPTTSVTKYFYTYRMITRSSFFQTYIYKNFKLRRNSLPCHSSACSRLIPSPEAPNQPKETLRKGLIRLKSSQLNESILGLKDIVQISRFNPQLVVKYIPIVYNGITLLLQNSRKKAPFVIPAFVCAPDRTTATRTACQAANELFINVQPVQVQELEELVFGLLRKTEDSNERIAEDASEALDSLIIQVPPTWSIKILLHKRIATYGTPARLAAAKLLVYVINTLGTELGEKISREAKTRLVNAAVRFLQDDCFEIKTHGMNLVTMFMRNKDFTDIFQTKFTNPMLKKMFKNRNHDRRCVCPES</sequence>
<dbReference type="GO" id="GO:0008017">
    <property type="term" value="F:microtubule binding"/>
    <property type="evidence" value="ECO:0007669"/>
    <property type="project" value="TreeGrafter"/>
</dbReference>
<gene>
    <name evidence="2" type="ORF">RUM43_013629</name>
</gene>
<dbReference type="EMBL" id="JAWJWE010000042">
    <property type="protein sequence ID" value="KAK6618436.1"/>
    <property type="molecule type" value="Genomic_DNA"/>
</dbReference>
<organism evidence="2 3">
    <name type="scientific">Polyplax serrata</name>
    <name type="common">Common mouse louse</name>
    <dbReference type="NCBI Taxonomy" id="468196"/>
    <lineage>
        <taxon>Eukaryota</taxon>
        <taxon>Metazoa</taxon>
        <taxon>Ecdysozoa</taxon>
        <taxon>Arthropoda</taxon>
        <taxon>Hexapoda</taxon>
        <taxon>Insecta</taxon>
        <taxon>Pterygota</taxon>
        <taxon>Neoptera</taxon>
        <taxon>Paraneoptera</taxon>
        <taxon>Psocodea</taxon>
        <taxon>Troctomorpha</taxon>
        <taxon>Phthiraptera</taxon>
        <taxon>Anoplura</taxon>
        <taxon>Polyplacidae</taxon>
        <taxon>Polyplax</taxon>
    </lineage>
</organism>
<comment type="caution">
    <text evidence="2">The sequence shown here is derived from an EMBL/GenBank/DDBJ whole genome shotgun (WGS) entry which is preliminary data.</text>
</comment>
<evidence type="ECO:0000313" key="3">
    <source>
        <dbReference type="Proteomes" id="UP001372834"/>
    </source>
</evidence>
<dbReference type="GO" id="GO:0000226">
    <property type="term" value="P:microtubule cytoskeleton organization"/>
    <property type="evidence" value="ECO:0007669"/>
    <property type="project" value="TreeGrafter"/>
</dbReference>
<reference evidence="2 3" key="1">
    <citation type="submission" date="2023-10" db="EMBL/GenBank/DDBJ databases">
        <title>Genomes of two closely related lineages of the louse Polyplax serrata with different host specificities.</title>
        <authorList>
            <person name="Martinu J."/>
            <person name="Tarabai H."/>
            <person name="Stefka J."/>
            <person name="Hypsa V."/>
        </authorList>
    </citation>
    <scope>NUCLEOTIDE SEQUENCE [LARGE SCALE GENOMIC DNA]</scope>
    <source>
        <strain evidence="2">HR10_N</strain>
    </source>
</reference>